<name>A0A7D6VND0_9CLOT</name>
<accession>A0A7D6VND0</accession>
<keyword evidence="1" id="KW-0436">Ligase</keyword>
<reference evidence="1 2" key="1">
    <citation type="submission" date="2020-07" db="EMBL/GenBank/DDBJ databases">
        <title>Electron transfer.</title>
        <authorList>
            <person name="Huang L."/>
            <person name="Liu X."/>
            <person name="Zhou S."/>
        </authorList>
    </citation>
    <scope>NUCLEOTIDE SEQUENCE [LARGE SCALE GENOMIC DNA]</scope>
    <source>
        <strain evidence="1 2">Lx1</strain>
    </source>
</reference>
<evidence type="ECO:0000313" key="1">
    <source>
        <dbReference type="EMBL" id="QLY77868.1"/>
    </source>
</evidence>
<dbReference type="AlphaFoldDB" id="A0A7D6VND0"/>
<proteinExistence type="predicted"/>
<sequence length="165" mass="19219">MKDKFLCVMAQYDEETEQKLKKIQKILLDNGFVGKQTPNLPNHITLGTFEISEEEILKEKIKRVSKNFHSFAIKLNNIGLFGLDVLFIAPLVSHELLNLQKYFSNNFADDLDWTAHTTMLIEIPDVIQRALPLVAENFKGFRGRIESISLYEFWPTRFIMEEKLI</sequence>
<dbReference type="KEGG" id="cint:HZF06_12200"/>
<dbReference type="Proteomes" id="UP000512286">
    <property type="component" value="Chromosome"/>
</dbReference>
<dbReference type="EMBL" id="CP059378">
    <property type="protein sequence ID" value="QLY77868.1"/>
    <property type="molecule type" value="Genomic_DNA"/>
</dbReference>
<dbReference type="InterPro" id="IPR009097">
    <property type="entry name" value="Cyclic_Pdiesterase"/>
</dbReference>
<dbReference type="SUPFAM" id="SSF55144">
    <property type="entry name" value="LigT-like"/>
    <property type="match status" value="1"/>
</dbReference>
<protein>
    <submittedName>
        <fullName evidence="1">2'-5' RNA ligase</fullName>
    </submittedName>
</protein>
<dbReference type="GO" id="GO:0016874">
    <property type="term" value="F:ligase activity"/>
    <property type="evidence" value="ECO:0007669"/>
    <property type="project" value="UniProtKB-KW"/>
</dbReference>
<gene>
    <name evidence="1" type="ORF">HZF06_12200</name>
</gene>
<evidence type="ECO:0000313" key="2">
    <source>
        <dbReference type="Proteomes" id="UP000512286"/>
    </source>
</evidence>
<organism evidence="1 2">
    <name type="scientific">Clostridium intestinale</name>
    <dbReference type="NCBI Taxonomy" id="36845"/>
    <lineage>
        <taxon>Bacteria</taxon>
        <taxon>Bacillati</taxon>
        <taxon>Bacillota</taxon>
        <taxon>Clostridia</taxon>
        <taxon>Eubacteriales</taxon>
        <taxon>Clostridiaceae</taxon>
        <taxon>Clostridium</taxon>
    </lineage>
</organism>
<dbReference type="RefSeq" id="WP_181600355.1">
    <property type="nucleotide sequence ID" value="NZ_CP059378.1"/>
</dbReference>
<dbReference type="Gene3D" id="3.90.1140.10">
    <property type="entry name" value="Cyclic phosphodiesterase"/>
    <property type="match status" value="1"/>
</dbReference>